<feature type="region of interest" description="Disordered" evidence="1">
    <location>
        <begin position="54"/>
        <end position="98"/>
    </location>
</feature>
<organism evidence="2 3">
    <name type="scientific">Liparis tanakae</name>
    <name type="common">Tanaka's snailfish</name>
    <dbReference type="NCBI Taxonomy" id="230148"/>
    <lineage>
        <taxon>Eukaryota</taxon>
        <taxon>Metazoa</taxon>
        <taxon>Chordata</taxon>
        <taxon>Craniata</taxon>
        <taxon>Vertebrata</taxon>
        <taxon>Euteleostomi</taxon>
        <taxon>Actinopterygii</taxon>
        <taxon>Neopterygii</taxon>
        <taxon>Teleostei</taxon>
        <taxon>Neoteleostei</taxon>
        <taxon>Acanthomorphata</taxon>
        <taxon>Eupercaria</taxon>
        <taxon>Perciformes</taxon>
        <taxon>Cottioidei</taxon>
        <taxon>Cottales</taxon>
        <taxon>Liparidae</taxon>
        <taxon>Liparis</taxon>
    </lineage>
</organism>
<name>A0A4Z2I367_9TELE</name>
<feature type="compositionally biased region" description="Polar residues" evidence="1">
    <location>
        <begin position="54"/>
        <end position="79"/>
    </location>
</feature>
<dbReference type="AlphaFoldDB" id="A0A4Z2I367"/>
<protein>
    <submittedName>
        <fullName evidence="2">Uncharacterized protein</fullName>
    </submittedName>
</protein>
<keyword evidence="3" id="KW-1185">Reference proteome</keyword>
<evidence type="ECO:0000313" key="3">
    <source>
        <dbReference type="Proteomes" id="UP000314294"/>
    </source>
</evidence>
<dbReference type="EMBL" id="SRLO01000137">
    <property type="protein sequence ID" value="TNN72427.1"/>
    <property type="molecule type" value="Genomic_DNA"/>
</dbReference>
<evidence type="ECO:0000313" key="2">
    <source>
        <dbReference type="EMBL" id="TNN72427.1"/>
    </source>
</evidence>
<comment type="caution">
    <text evidence="2">The sequence shown here is derived from an EMBL/GenBank/DDBJ whole genome shotgun (WGS) entry which is preliminary data.</text>
</comment>
<dbReference type="Proteomes" id="UP000314294">
    <property type="component" value="Unassembled WGS sequence"/>
</dbReference>
<proteinExistence type="predicted"/>
<evidence type="ECO:0000256" key="1">
    <source>
        <dbReference type="SAM" id="MobiDB-lite"/>
    </source>
</evidence>
<accession>A0A4Z2I367</accession>
<reference evidence="2 3" key="1">
    <citation type="submission" date="2019-03" db="EMBL/GenBank/DDBJ databases">
        <title>First draft genome of Liparis tanakae, snailfish: a comprehensive survey of snailfish specific genes.</title>
        <authorList>
            <person name="Kim W."/>
            <person name="Song I."/>
            <person name="Jeong J.-H."/>
            <person name="Kim D."/>
            <person name="Kim S."/>
            <person name="Ryu S."/>
            <person name="Song J.Y."/>
            <person name="Lee S.K."/>
        </authorList>
    </citation>
    <scope>NUCLEOTIDE SEQUENCE [LARGE SCALE GENOMIC DNA]</scope>
    <source>
        <tissue evidence="2">Muscle</tissue>
    </source>
</reference>
<gene>
    <name evidence="2" type="ORF">EYF80_017353</name>
</gene>
<sequence length="98" mass="11381">MWVRASARRQRGIKMQQKDLRRAELYARCRVRTEYLGANVHIVTRLEVFRGQSVSTRRTELQSSSRQRSKTEATATHNIMTAGGSQIRHRRERGLVSV</sequence>